<dbReference type="InterPro" id="IPR037171">
    <property type="entry name" value="NagB/RpiA_transferase-like"/>
</dbReference>
<dbReference type="InterPro" id="IPR002698">
    <property type="entry name" value="FTHF_cligase"/>
</dbReference>
<evidence type="ECO:0000256" key="4">
    <source>
        <dbReference type="PIRSR" id="PIRSR006806-1"/>
    </source>
</evidence>
<keyword evidence="2 4" id="KW-0547">Nucleotide-binding</keyword>
<keyword evidence="5" id="KW-0460">Magnesium</keyword>
<feature type="binding site" evidence="4">
    <location>
        <position position="54"/>
    </location>
    <ligand>
        <name>substrate</name>
    </ligand>
</feature>
<name>A0A9D1UWB8_9LACO</name>
<dbReference type="Pfam" id="PF01812">
    <property type="entry name" value="5-FTHF_cyc-lig"/>
    <property type="match status" value="1"/>
</dbReference>
<reference evidence="6" key="2">
    <citation type="submission" date="2021-04" db="EMBL/GenBank/DDBJ databases">
        <authorList>
            <person name="Gilroy R."/>
        </authorList>
    </citation>
    <scope>NUCLEOTIDE SEQUENCE</scope>
    <source>
        <strain evidence="6">6627</strain>
    </source>
</reference>
<comment type="similarity">
    <text evidence="1 5">Belongs to the 5-formyltetrahydrofolate cyclo-ligase family.</text>
</comment>
<accession>A0A9D1UWB8</accession>
<dbReference type="NCBIfam" id="TIGR02727">
    <property type="entry name" value="MTHFS_bact"/>
    <property type="match status" value="1"/>
</dbReference>
<sequence length="180" mass="20686">MEKSEIRKKIIVKLSKLSSLEREKHTLRLVNKLMSMSVIQKADSVGITISHFPELDTHLMIEKLWQQNKQIVCPKVASNHRMNFIRIDENTKFNLSNLGIVEPELIKNKINNSPDIIIVPGIGFSLTQHQRVGFGGGYYDRFLRFYKGQTIAVALPIQIIPNDIMVNFDKNDVPINQIIY</sequence>
<dbReference type="EC" id="6.3.3.2" evidence="5"/>
<dbReference type="PIRSF" id="PIRSF006806">
    <property type="entry name" value="FTHF_cligase"/>
    <property type="match status" value="1"/>
</dbReference>
<reference evidence="6" key="1">
    <citation type="journal article" date="2021" name="PeerJ">
        <title>Extensive microbial diversity within the chicken gut microbiome revealed by metagenomics and culture.</title>
        <authorList>
            <person name="Gilroy R."/>
            <person name="Ravi A."/>
            <person name="Getino M."/>
            <person name="Pursley I."/>
            <person name="Horton D.L."/>
            <person name="Alikhan N.F."/>
            <person name="Baker D."/>
            <person name="Gharbi K."/>
            <person name="Hall N."/>
            <person name="Watson M."/>
            <person name="Adriaenssens E.M."/>
            <person name="Foster-Nyarko E."/>
            <person name="Jarju S."/>
            <person name="Secka A."/>
            <person name="Antonio M."/>
            <person name="Oren A."/>
            <person name="Chaudhuri R.R."/>
            <person name="La Ragione R."/>
            <person name="Hildebrand F."/>
            <person name="Pallen M.J."/>
        </authorList>
    </citation>
    <scope>NUCLEOTIDE SEQUENCE</scope>
    <source>
        <strain evidence="6">6627</strain>
    </source>
</reference>
<gene>
    <name evidence="6" type="ORF">H9861_02195</name>
</gene>
<feature type="binding site" evidence="4">
    <location>
        <position position="49"/>
    </location>
    <ligand>
        <name>substrate</name>
    </ligand>
</feature>
<comment type="cofactor">
    <cofactor evidence="5">
        <name>Mg(2+)</name>
        <dbReference type="ChEBI" id="CHEBI:18420"/>
    </cofactor>
</comment>
<proteinExistence type="inferred from homology"/>
<evidence type="ECO:0000256" key="5">
    <source>
        <dbReference type="RuleBase" id="RU361279"/>
    </source>
</evidence>
<dbReference type="GO" id="GO:0005524">
    <property type="term" value="F:ATP binding"/>
    <property type="evidence" value="ECO:0007669"/>
    <property type="project" value="UniProtKB-KW"/>
</dbReference>
<evidence type="ECO:0000256" key="2">
    <source>
        <dbReference type="ARBA" id="ARBA00022741"/>
    </source>
</evidence>
<keyword evidence="6" id="KW-0436">Ligase</keyword>
<feature type="binding site" evidence="4">
    <location>
        <begin position="3"/>
        <end position="7"/>
    </location>
    <ligand>
        <name>ATP</name>
        <dbReference type="ChEBI" id="CHEBI:30616"/>
    </ligand>
</feature>
<protein>
    <recommendedName>
        <fullName evidence="5">5-formyltetrahydrofolate cyclo-ligase</fullName>
        <ecNumber evidence="5">6.3.3.2</ecNumber>
    </recommendedName>
</protein>
<dbReference type="SUPFAM" id="SSF100950">
    <property type="entry name" value="NagB/RpiA/CoA transferase-like"/>
    <property type="match status" value="1"/>
</dbReference>
<keyword evidence="3 4" id="KW-0067">ATP-binding</keyword>
<keyword evidence="5" id="KW-0479">Metal-binding</keyword>
<evidence type="ECO:0000313" key="6">
    <source>
        <dbReference type="EMBL" id="HIX01544.1"/>
    </source>
</evidence>
<dbReference type="PANTHER" id="PTHR23407:SF1">
    <property type="entry name" value="5-FORMYLTETRAHYDROFOLATE CYCLO-LIGASE"/>
    <property type="match status" value="1"/>
</dbReference>
<dbReference type="Proteomes" id="UP000823963">
    <property type="component" value="Unassembled WGS sequence"/>
</dbReference>
<dbReference type="InterPro" id="IPR024185">
    <property type="entry name" value="FTHF_cligase-like_sf"/>
</dbReference>
<feature type="binding site" evidence="4">
    <location>
        <begin position="131"/>
        <end position="139"/>
    </location>
    <ligand>
        <name>ATP</name>
        <dbReference type="ChEBI" id="CHEBI:30616"/>
    </ligand>
</feature>
<dbReference type="EMBL" id="DXFP01000015">
    <property type="protein sequence ID" value="HIX01544.1"/>
    <property type="molecule type" value="Genomic_DNA"/>
</dbReference>
<evidence type="ECO:0000256" key="3">
    <source>
        <dbReference type="ARBA" id="ARBA00022840"/>
    </source>
</evidence>
<dbReference type="PANTHER" id="PTHR23407">
    <property type="entry name" value="ATPASE INHIBITOR/5-FORMYLTETRAHYDROFOLATE CYCLO-LIGASE"/>
    <property type="match status" value="1"/>
</dbReference>
<dbReference type="Gene3D" id="3.40.50.10420">
    <property type="entry name" value="NagB/RpiA/CoA transferase-like"/>
    <property type="match status" value="1"/>
</dbReference>
<dbReference type="GO" id="GO:0035999">
    <property type="term" value="P:tetrahydrofolate interconversion"/>
    <property type="evidence" value="ECO:0007669"/>
    <property type="project" value="TreeGrafter"/>
</dbReference>
<comment type="caution">
    <text evidence="6">The sequence shown here is derived from an EMBL/GenBank/DDBJ whole genome shotgun (WGS) entry which is preliminary data.</text>
</comment>
<dbReference type="AlphaFoldDB" id="A0A9D1UWB8"/>
<organism evidence="6 7">
    <name type="scientific">Candidatus Ligilactobacillus excrementigallinarum</name>
    <dbReference type="NCBI Taxonomy" id="2838641"/>
    <lineage>
        <taxon>Bacteria</taxon>
        <taxon>Bacillati</taxon>
        <taxon>Bacillota</taxon>
        <taxon>Bacilli</taxon>
        <taxon>Lactobacillales</taxon>
        <taxon>Lactobacillaceae</taxon>
        <taxon>Ligilactobacillus</taxon>
    </lineage>
</organism>
<evidence type="ECO:0000313" key="7">
    <source>
        <dbReference type="Proteomes" id="UP000823963"/>
    </source>
</evidence>
<dbReference type="GO" id="GO:0046872">
    <property type="term" value="F:metal ion binding"/>
    <property type="evidence" value="ECO:0007669"/>
    <property type="project" value="UniProtKB-KW"/>
</dbReference>
<evidence type="ECO:0000256" key="1">
    <source>
        <dbReference type="ARBA" id="ARBA00010638"/>
    </source>
</evidence>
<dbReference type="GO" id="GO:0009396">
    <property type="term" value="P:folic acid-containing compound biosynthetic process"/>
    <property type="evidence" value="ECO:0007669"/>
    <property type="project" value="TreeGrafter"/>
</dbReference>
<dbReference type="GO" id="GO:0030272">
    <property type="term" value="F:5-formyltetrahydrofolate cyclo-ligase activity"/>
    <property type="evidence" value="ECO:0007669"/>
    <property type="project" value="UniProtKB-EC"/>
</dbReference>
<comment type="catalytic activity">
    <reaction evidence="5">
        <text>(6S)-5-formyl-5,6,7,8-tetrahydrofolate + ATP = (6R)-5,10-methenyltetrahydrofolate + ADP + phosphate</text>
        <dbReference type="Rhea" id="RHEA:10488"/>
        <dbReference type="ChEBI" id="CHEBI:30616"/>
        <dbReference type="ChEBI" id="CHEBI:43474"/>
        <dbReference type="ChEBI" id="CHEBI:57455"/>
        <dbReference type="ChEBI" id="CHEBI:57457"/>
        <dbReference type="ChEBI" id="CHEBI:456216"/>
        <dbReference type="EC" id="6.3.3.2"/>
    </reaction>
</comment>